<feature type="domain" description="GFO/IDH/MocA-like oxidoreductase" evidence="2">
    <location>
        <begin position="147"/>
        <end position="237"/>
    </location>
</feature>
<dbReference type="Gene3D" id="3.30.360.10">
    <property type="entry name" value="Dihydrodipicolinate Reductase, domain 2"/>
    <property type="match status" value="1"/>
</dbReference>
<proteinExistence type="predicted"/>
<accession>A0A2W7N0R1</accession>
<protein>
    <submittedName>
        <fullName evidence="3">Putative dehydrogenase</fullName>
    </submittedName>
</protein>
<gene>
    <name evidence="3" type="ORF">LX81_03211</name>
</gene>
<dbReference type="EMBL" id="QKZL01000017">
    <property type="protein sequence ID" value="PZX13660.1"/>
    <property type="molecule type" value="Genomic_DNA"/>
</dbReference>
<dbReference type="InterPro" id="IPR055170">
    <property type="entry name" value="GFO_IDH_MocA-like_dom"/>
</dbReference>
<evidence type="ECO:0000313" key="3">
    <source>
        <dbReference type="EMBL" id="PZX13660.1"/>
    </source>
</evidence>
<organism evidence="3 4">
    <name type="scientific">Palleronia aestuarii</name>
    <dbReference type="NCBI Taxonomy" id="568105"/>
    <lineage>
        <taxon>Bacteria</taxon>
        <taxon>Pseudomonadati</taxon>
        <taxon>Pseudomonadota</taxon>
        <taxon>Alphaproteobacteria</taxon>
        <taxon>Rhodobacterales</taxon>
        <taxon>Roseobacteraceae</taxon>
        <taxon>Palleronia</taxon>
    </lineage>
</organism>
<name>A0A2W7N0R1_9RHOB</name>
<comment type="caution">
    <text evidence="3">The sequence shown here is derived from an EMBL/GenBank/DDBJ whole genome shotgun (WGS) entry which is preliminary data.</text>
</comment>
<evidence type="ECO:0000313" key="4">
    <source>
        <dbReference type="Proteomes" id="UP000248916"/>
    </source>
</evidence>
<dbReference type="Pfam" id="PF22725">
    <property type="entry name" value="GFO_IDH_MocA_C3"/>
    <property type="match status" value="1"/>
</dbReference>
<dbReference type="SUPFAM" id="SSF51735">
    <property type="entry name" value="NAD(P)-binding Rossmann-fold domains"/>
    <property type="match status" value="1"/>
</dbReference>
<dbReference type="PANTHER" id="PTHR43377">
    <property type="entry name" value="BILIVERDIN REDUCTASE A"/>
    <property type="match status" value="1"/>
</dbReference>
<dbReference type="Gene3D" id="3.40.50.720">
    <property type="entry name" value="NAD(P)-binding Rossmann-like Domain"/>
    <property type="match status" value="1"/>
</dbReference>
<dbReference type="RefSeq" id="WP_272939494.1">
    <property type="nucleotide sequence ID" value="NZ_QKZL01000017.1"/>
</dbReference>
<reference evidence="3 4" key="1">
    <citation type="submission" date="2018-06" db="EMBL/GenBank/DDBJ databases">
        <title>Genomic Encyclopedia of Archaeal and Bacterial Type Strains, Phase II (KMG-II): from individual species to whole genera.</title>
        <authorList>
            <person name="Goeker M."/>
        </authorList>
    </citation>
    <scope>NUCLEOTIDE SEQUENCE [LARGE SCALE GENOMIC DNA]</scope>
    <source>
        <strain evidence="3 4">DSM 22009</strain>
    </source>
</reference>
<dbReference type="InterPro" id="IPR051450">
    <property type="entry name" value="Gfo/Idh/MocA_Oxidoreductases"/>
</dbReference>
<dbReference type="SUPFAM" id="SSF55347">
    <property type="entry name" value="Glyceraldehyde-3-phosphate dehydrogenase-like, C-terminal domain"/>
    <property type="match status" value="1"/>
</dbReference>
<dbReference type="GO" id="GO:0000166">
    <property type="term" value="F:nucleotide binding"/>
    <property type="evidence" value="ECO:0007669"/>
    <property type="project" value="InterPro"/>
</dbReference>
<evidence type="ECO:0000259" key="1">
    <source>
        <dbReference type="Pfam" id="PF01408"/>
    </source>
</evidence>
<dbReference type="InterPro" id="IPR000683">
    <property type="entry name" value="Gfo/Idh/MocA-like_OxRdtase_N"/>
</dbReference>
<feature type="domain" description="Gfo/Idh/MocA-like oxidoreductase N-terminal" evidence="1">
    <location>
        <begin position="11"/>
        <end position="129"/>
    </location>
</feature>
<keyword evidence="4" id="KW-1185">Reference proteome</keyword>
<dbReference type="InterPro" id="IPR036291">
    <property type="entry name" value="NAD(P)-bd_dom_sf"/>
</dbReference>
<evidence type="ECO:0000259" key="2">
    <source>
        <dbReference type="Pfam" id="PF22725"/>
    </source>
</evidence>
<dbReference type="Proteomes" id="UP000248916">
    <property type="component" value="Unassembled WGS sequence"/>
</dbReference>
<dbReference type="AlphaFoldDB" id="A0A2W7N0R1"/>
<dbReference type="PANTHER" id="PTHR43377:SF1">
    <property type="entry name" value="BILIVERDIN REDUCTASE A"/>
    <property type="match status" value="1"/>
</dbReference>
<sequence>MAGGATGEGRVRILVVGLGNMGASHADAYHRSDGFEIVGLMSRTIRSREIPEALAGYPLFEDFEEALAETTPDAVSINSYPDTHAAYALRAMKAGAHVFMEKPIATNVEDAERIVAAAKAGGRKLVLGYILRVHPSWQTFIEKGRGLGKPLVMRLNLNQQSSGPAWHWHRNLIDSLMPIVDCGVHYVDVMCQLTGARPVRVHGIGARLWDEAARQNYGHMHITFDDGSVGWYEAGWGPMMSEEAFFVKDVIGPKGAVTITARNAARAEGTDRSDSADIDRHTKTDAIRIHHADVGPDREFTRADEILSMDDEPGHQELCDREQEFFLRAIREDLDLDASMRAAVDSLRIVLAAERSILEERAITLD</sequence>
<dbReference type="Pfam" id="PF01408">
    <property type="entry name" value="GFO_IDH_MocA"/>
    <property type="match status" value="1"/>
</dbReference>